<protein>
    <submittedName>
        <fullName evidence="2">Uncharacterized protein</fullName>
    </submittedName>
</protein>
<evidence type="ECO:0000256" key="1">
    <source>
        <dbReference type="SAM" id="SignalP"/>
    </source>
</evidence>
<sequence>MKADILVAAALASLAVAAPASTLFRRDPLLELSANSLPDKAAREVYKSNVWTFWRAFLPGARRLPVMVHEYAARLQDIINRGEDELASDIILDLANSANSKEYPVSKEQLDLFLETLSQQMDWR</sequence>
<dbReference type="EMBL" id="CP072755">
    <property type="protein sequence ID" value="QUC19193.1"/>
    <property type="molecule type" value="Genomic_DNA"/>
</dbReference>
<feature type="chain" id="PRO_5034591756" evidence="1">
    <location>
        <begin position="18"/>
        <end position="124"/>
    </location>
</feature>
<dbReference type="KEGG" id="uvi:66064212"/>
<proteinExistence type="predicted"/>
<feature type="signal peptide" evidence="1">
    <location>
        <begin position="1"/>
        <end position="17"/>
    </location>
</feature>
<dbReference type="Proteomes" id="UP000027002">
    <property type="component" value="Chromosome 3"/>
</dbReference>
<reference evidence="2" key="1">
    <citation type="submission" date="2020-03" db="EMBL/GenBank/DDBJ databases">
        <title>A mixture of massive structural variations and highly conserved coding sequences in Ustilaginoidea virens genome.</title>
        <authorList>
            <person name="Zhang K."/>
            <person name="Zhao Z."/>
            <person name="Zhang Z."/>
            <person name="Li Y."/>
            <person name="Hsiang T."/>
            <person name="Sun W."/>
        </authorList>
    </citation>
    <scope>NUCLEOTIDE SEQUENCE</scope>
    <source>
        <strain evidence="2">UV-8b</strain>
    </source>
</reference>
<accession>A0A8E5HPV7</accession>
<dbReference type="AlphaFoldDB" id="A0A8E5HPV7"/>
<evidence type="ECO:0000313" key="2">
    <source>
        <dbReference type="EMBL" id="QUC19193.1"/>
    </source>
</evidence>
<organism evidence="2 3">
    <name type="scientific">Ustilaginoidea virens</name>
    <name type="common">Rice false smut fungus</name>
    <name type="synonym">Villosiclava virens</name>
    <dbReference type="NCBI Taxonomy" id="1159556"/>
    <lineage>
        <taxon>Eukaryota</taxon>
        <taxon>Fungi</taxon>
        <taxon>Dikarya</taxon>
        <taxon>Ascomycota</taxon>
        <taxon>Pezizomycotina</taxon>
        <taxon>Sordariomycetes</taxon>
        <taxon>Hypocreomycetidae</taxon>
        <taxon>Hypocreales</taxon>
        <taxon>Clavicipitaceae</taxon>
        <taxon>Ustilaginoidea</taxon>
    </lineage>
</organism>
<name>A0A8E5HPV7_USTVR</name>
<dbReference type="RefSeq" id="XP_042996866.1">
    <property type="nucleotide sequence ID" value="XM_043140932.1"/>
</dbReference>
<dbReference type="GeneID" id="66064212"/>
<keyword evidence="1" id="KW-0732">Signal</keyword>
<gene>
    <name evidence="2" type="ORF">UV8b_03434</name>
</gene>
<evidence type="ECO:0000313" key="3">
    <source>
        <dbReference type="Proteomes" id="UP000027002"/>
    </source>
</evidence>
<keyword evidence="3" id="KW-1185">Reference proteome</keyword>